<feature type="compositionally biased region" description="Acidic residues" evidence="1">
    <location>
        <begin position="396"/>
        <end position="405"/>
    </location>
</feature>
<dbReference type="GO" id="GO:0000492">
    <property type="term" value="P:box C/D snoRNP assembly"/>
    <property type="evidence" value="ECO:0007669"/>
    <property type="project" value="TreeGrafter"/>
</dbReference>
<feature type="compositionally biased region" description="Low complexity" evidence="1">
    <location>
        <begin position="371"/>
        <end position="381"/>
    </location>
</feature>
<evidence type="ECO:0000259" key="2">
    <source>
        <dbReference type="Pfam" id="PF10453"/>
    </source>
</evidence>
<comment type="caution">
    <text evidence="3">The sequence shown here is derived from an EMBL/GenBank/DDBJ whole genome shotgun (WGS) entry which is preliminary data.</text>
</comment>
<feature type="compositionally biased region" description="Polar residues" evidence="1">
    <location>
        <begin position="128"/>
        <end position="149"/>
    </location>
</feature>
<organism evidence="3 4">
    <name type="scientific">Botryosphaeria dothidea</name>
    <dbReference type="NCBI Taxonomy" id="55169"/>
    <lineage>
        <taxon>Eukaryota</taxon>
        <taxon>Fungi</taxon>
        <taxon>Dikarya</taxon>
        <taxon>Ascomycota</taxon>
        <taxon>Pezizomycotina</taxon>
        <taxon>Dothideomycetes</taxon>
        <taxon>Dothideomycetes incertae sedis</taxon>
        <taxon>Botryosphaeriales</taxon>
        <taxon>Botryosphaeriaceae</taxon>
        <taxon>Botryosphaeria</taxon>
    </lineage>
</organism>
<feature type="compositionally biased region" description="Acidic residues" evidence="1">
    <location>
        <begin position="357"/>
        <end position="370"/>
    </location>
</feature>
<feature type="region of interest" description="Disordered" evidence="1">
    <location>
        <begin position="125"/>
        <end position="232"/>
    </location>
</feature>
<dbReference type="InterPro" id="IPR039136">
    <property type="entry name" value="NUFIP1-like"/>
</dbReference>
<proteinExistence type="predicted"/>
<dbReference type="PANTHER" id="PTHR13309">
    <property type="entry name" value="NUCLEAR FRAGILE X MENTAL RETARDATION PROTEIN INTERACTING PROTEIN 1"/>
    <property type="match status" value="1"/>
</dbReference>
<dbReference type="Pfam" id="PF10453">
    <property type="entry name" value="NUFIP1"/>
    <property type="match status" value="1"/>
</dbReference>
<gene>
    <name evidence="3" type="ORF">GTA08_BOTSDO02486</name>
</gene>
<sequence>MAGFSFPPPPPPPPKANAQDASSATNQTQPGAYGQRPSRGGGDRGRGRGRGRGNNNRSGFGRGGATNYHAPINQSLPYNQSLPQQQYASANGPSLHMATLPAGGYINPAFAPIYANAMNRAPPVSQPWLAQTPSNQTAGYQSATSTATSLPRPAASQRVPNKPKVQAAPPVPSFGFALPTVKPQAPTADNNNGSKSKKRKHNQLGLTPRSDMHEDSEEDDADEEARFKATGGAIQFEYKGRSSTLKSVEDIAAWIEERKKRFPTKERIAQRQKEEERKRTREQAQAEKKLKLQPQEKSTKKRKRKDGDEQDKAIRKAEKLREKLRMAEEAVAKAKEKQDSQSIGEAAPKKSLGINYDSDETAEQSSDDESGSLVASSSEISIDSDSDDSSSSSDGSGDDAPPEEESSAKRPLKVHLPNRKAPPVETTRPRPDRHKQEPKRMTLRERMLEQQRRQEAELA</sequence>
<name>A0A8H4N7J9_9PEZI</name>
<dbReference type="GO" id="GO:0005634">
    <property type="term" value="C:nucleus"/>
    <property type="evidence" value="ECO:0007669"/>
    <property type="project" value="TreeGrafter"/>
</dbReference>
<evidence type="ECO:0000256" key="1">
    <source>
        <dbReference type="SAM" id="MobiDB-lite"/>
    </source>
</evidence>
<keyword evidence="4" id="KW-1185">Reference proteome</keyword>
<reference evidence="3" key="1">
    <citation type="submission" date="2020-04" db="EMBL/GenBank/DDBJ databases">
        <title>Genome Assembly and Annotation of Botryosphaeria dothidea sdau 11-99, a Latent Pathogen of Apple Fruit Ring Rot in China.</title>
        <authorList>
            <person name="Yu C."/>
            <person name="Diao Y."/>
            <person name="Lu Q."/>
            <person name="Zhao J."/>
            <person name="Cui S."/>
            <person name="Peng C."/>
            <person name="He B."/>
            <person name="Liu H."/>
        </authorList>
    </citation>
    <scope>NUCLEOTIDE SEQUENCE [LARGE SCALE GENOMIC DNA]</scope>
    <source>
        <strain evidence="3">Sdau11-99</strain>
    </source>
</reference>
<dbReference type="InterPro" id="IPR019496">
    <property type="entry name" value="NUFIP1_cons_dom"/>
</dbReference>
<protein>
    <recommendedName>
        <fullName evidence="2">FMR1-interacting protein 1 conserved domain-containing protein</fullName>
    </recommendedName>
</protein>
<evidence type="ECO:0000313" key="3">
    <source>
        <dbReference type="EMBL" id="KAF4310183.1"/>
    </source>
</evidence>
<feature type="domain" description="FMR1-interacting protein 1 conserved" evidence="2">
    <location>
        <begin position="240"/>
        <end position="283"/>
    </location>
</feature>
<evidence type="ECO:0000313" key="4">
    <source>
        <dbReference type="Proteomes" id="UP000572817"/>
    </source>
</evidence>
<feature type="compositionally biased region" description="Polar residues" evidence="1">
    <location>
        <begin position="19"/>
        <end position="30"/>
    </location>
</feature>
<feature type="compositionally biased region" description="Polar residues" evidence="1">
    <location>
        <begin position="72"/>
        <end position="90"/>
    </location>
</feature>
<dbReference type="EMBL" id="WWBZ02000016">
    <property type="protein sequence ID" value="KAF4310183.1"/>
    <property type="molecule type" value="Genomic_DNA"/>
</dbReference>
<dbReference type="AlphaFoldDB" id="A0A8H4N7J9"/>
<feature type="region of interest" description="Disordered" evidence="1">
    <location>
        <begin position="1"/>
        <end position="90"/>
    </location>
</feature>
<dbReference type="Proteomes" id="UP000572817">
    <property type="component" value="Unassembled WGS sequence"/>
</dbReference>
<feature type="compositionally biased region" description="Basic and acidic residues" evidence="1">
    <location>
        <begin position="256"/>
        <end position="290"/>
    </location>
</feature>
<feature type="compositionally biased region" description="Pro residues" evidence="1">
    <location>
        <begin position="1"/>
        <end position="15"/>
    </location>
</feature>
<feature type="compositionally biased region" description="Acidic residues" evidence="1">
    <location>
        <begin position="214"/>
        <end position="223"/>
    </location>
</feature>
<feature type="compositionally biased region" description="Basic and acidic residues" evidence="1">
    <location>
        <begin position="305"/>
        <end position="339"/>
    </location>
</feature>
<dbReference type="GO" id="GO:0003723">
    <property type="term" value="F:RNA binding"/>
    <property type="evidence" value="ECO:0007669"/>
    <property type="project" value="InterPro"/>
</dbReference>
<dbReference type="OrthoDB" id="273070at2759"/>
<feature type="region of interest" description="Disordered" evidence="1">
    <location>
        <begin position="256"/>
        <end position="459"/>
    </location>
</feature>
<accession>A0A8H4N7J9</accession>
<feature type="compositionally biased region" description="Basic and acidic residues" evidence="1">
    <location>
        <begin position="427"/>
        <end position="459"/>
    </location>
</feature>
<dbReference type="PANTHER" id="PTHR13309:SF0">
    <property type="entry name" value="FMR1-INTERACTING PROTEIN NUFIP1"/>
    <property type="match status" value="1"/>
</dbReference>